<accession>A0ABD1DS83</accession>
<keyword evidence="1" id="KW-1133">Transmembrane helix</keyword>
<protein>
    <recommendedName>
        <fullName evidence="4">Ionotropic receptor</fullName>
    </recommendedName>
</protein>
<evidence type="ECO:0000256" key="1">
    <source>
        <dbReference type="SAM" id="Phobius"/>
    </source>
</evidence>
<dbReference type="AlphaFoldDB" id="A0ABD1DS83"/>
<comment type="caution">
    <text evidence="2">The sequence shown here is derived from an EMBL/GenBank/DDBJ whole genome shotgun (WGS) entry which is preliminary data.</text>
</comment>
<keyword evidence="3" id="KW-1185">Reference proteome</keyword>
<evidence type="ECO:0008006" key="4">
    <source>
        <dbReference type="Google" id="ProtNLM"/>
    </source>
</evidence>
<proteinExistence type="predicted"/>
<evidence type="ECO:0000313" key="2">
    <source>
        <dbReference type="EMBL" id="KAL1402289.1"/>
    </source>
</evidence>
<dbReference type="Proteomes" id="UP001562425">
    <property type="component" value="Unassembled WGS sequence"/>
</dbReference>
<keyword evidence="1" id="KW-0472">Membrane</keyword>
<feature type="transmembrane region" description="Helical" evidence="1">
    <location>
        <begin position="359"/>
        <end position="378"/>
    </location>
</feature>
<organism evidence="2 3">
    <name type="scientific">Culex pipiens pipiens</name>
    <name type="common">Northern house mosquito</name>
    <dbReference type="NCBI Taxonomy" id="38569"/>
    <lineage>
        <taxon>Eukaryota</taxon>
        <taxon>Metazoa</taxon>
        <taxon>Ecdysozoa</taxon>
        <taxon>Arthropoda</taxon>
        <taxon>Hexapoda</taxon>
        <taxon>Insecta</taxon>
        <taxon>Pterygota</taxon>
        <taxon>Neoptera</taxon>
        <taxon>Endopterygota</taxon>
        <taxon>Diptera</taxon>
        <taxon>Nematocera</taxon>
        <taxon>Culicoidea</taxon>
        <taxon>Culicidae</taxon>
        <taxon>Culicinae</taxon>
        <taxon>Culicini</taxon>
        <taxon>Culex</taxon>
        <taxon>Culex</taxon>
    </lineage>
</organism>
<name>A0ABD1DS83_CULPP</name>
<gene>
    <name evidence="2" type="ORF">pipiens_001878</name>
</gene>
<reference evidence="2 3" key="1">
    <citation type="submission" date="2024-05" db="EMBL/GenBank/DDBJ databases">
        <title>Culex pipiens pipiens assembly and annotation.</title>
        <authorList>
            <person name="Alout H."/>
            <person name="Durand T."/>
        </authorList>
    </citation>
    <scope>NUCLEOTIDE SEQUENCE [LARGE SCALE GENOMIC DNA]</scope>
    <source>
        <strain evidence="2">HA-2024</strain>
        <tissue evidence="2">Whole body</tissue>
    </source>
</reference>
<sequence length="538" mass="62259">MSPSSPVAVILILLQSKAITSYLITLQLYYYSLSVIEFLSAQHSGVFTCVFYDKRPDHPQDNILELLMMSPELDHIPKYTIDGSLPEVEFGYLPPNPSLILYRAGNEHFNFDKQMFVTLNLFHQNTKLLVFVDCTRFGYFQVNSAILTELLRFNKVVYLCTTHLAVARTEMDWKVVTELEYYPAPGELFQDGVRDLRGSRVTYTWRMVENRVEDVVFDPLALWIQETARFLNGTSAPMPCSCEFKERLFEECYWKFLKSGKIDFALDGIQARGVLTGNFRLIYSTVPVSDYLVVPSGRPLNVVELFFVPFTWSAWLLIGSVFVATELFSIAKPTLFRNDPVMFVVCSFERYNLHRTGRIEQFVLLSLIIMFFFVSNAFETKIIALMTAKPSHHIPRTFQDLVELGMPIKADLRMDPQLVNNTEIGSLMVHSILNVIDLDGKSAYKADFYWPEFMKLVPSVESYHRQRRYHVLEQILGIRIRGIFTGYRSPLLEQFGRTMILFEESGITTYWTLKLLMLAQPWLSSIFITFPRWDSLPD</sequence>
<keyword evidence="1" id="KW-0812">Transmembrane</keyword>
<dbReference type="EMBL" id="JBEHCU010003229">
    <property type="protein sequence ID" value="KAL1402289.1"/>
    <property type="molecule type" value="Genomic_DNA"/>
</dbReference>
<feature type="transmembrane region" description="Helical" evidence="1">
    <location>
        <begin position="305"/>
        <end position="328"/>
    </location>
</feature>
<evidence type="ECO:0000313" key="3">
    <source>
        <dbReference type="Proteomes" id="UP001562425"/>
    </source>
</evidence>